<dbReference type="PANTHER" id="PTHR43414:SF1">
    <property type="entry name" value="PEPTIDE PERMEASE"/>
    <property type="match status" value="1"/>
</dbReference>
<sequence>MKNTHNTRWQVALILFFITSAVESMSMSHVFAFMPVYLQSMHVSHVETWVGVLSAVTFVVGLPLVPLWGVWAQRYGGKMVVIRSAYVEMLVFVTLGLSHSLVGVFAAMMLVGFQLGNTGIMLAAIRQATPDKRVGFAVSVFSVSSSIGMAGGPLVGGVITGLHLLNLHGLYMLDGALSFLTGSMLLVFYHQPVLAGQHAAGMKNAQESAWATAWRSIRFTFSLPVTWTLFAIYTVLMMARQMVNPYLPIAIERLPLHSVSTTMSIGGLMGFAAVIGAVITVVAGRIGDKIGFNRILMASFIGSLPAVLVLGLSHSVAFFTLGLTVFSAGYSIGGAMVFALFSTRIPETHRSTAMNLVYLPLYVGGIVGPGIASALTRAGLFGPFAGAGVLFLLAITITATTRKHTKDAPTSSKLSVTG</sequence>
<dbReference type="Gene3D" id="1.20.1250.20">
    <property type="entry name" value="MFS general substrate transporter like domains"/>
    <property type="match status" value="2"/>
</dbReference>
<feature type="transmembrane region" description="Helical" evidence="7">
    <location>
        <begin position="104"/>
        <end position="124"/>
    </location>
</feature>
<keyword evidence="4 7" id="KW-0812">Transmembrane</keyword>
<proteinExistence type="predicted"/>
<feature type="transmembrane region" description="Helical" evidence="7">
    <location>
        <begin position="225"/>
        <end position="243"/>
    </location>
</feature>
<feature type="transmembrane region" description="Helical" evidence="7">
    <location>
        <begin position="80"/>
        <end position="98"/>
    </location>
</feature>
<feature type="transmembrane region" description="Helical" evidence="7">
    <location>
        <begin position="263"/>
        <end position="283"/>
    </location>
</feature>
<name>A0A9X7Z999_9BACL</name>
<evidence type="ECO:0000256" key="2">
    <source>
        <dbReference type="ARBA" id="ARBA00022448"/>
    </source>
</evidence>
<dbReference type="PROSITE" id="PS50850">
    <property type="entry name" value="MFS"/>
    <property type="match status" value="1"/>
</dbReference>
<accession>A0A9X7Z999</accession>
<dbReference type="InterPro" id="IPR036259">
    <property type="entry name" value="MFS_trans_sf"/>
</dbReference>
<reference evidence="9 10" key="1">
    <citation type="submission" date="2021-02" db="EMBL/GenBank/DDBJ databases">
        <title>Alicyclobacillus curvatus sp. nov. and Alicyclobacillus mengziensis sp. nov., two acidophilic bacteria isolated from acid mine drainage.</title>
        <authorList>
            <person name="Huang Y."/>
        </authorList>
    </citation>
    <scope>NUCLEOTIDE SEQUENCE [LARGE SCALE GENOMIC DNA]</scope>
    <source>
        <strain evidence="9 10">S30H14</strain>
    </source>
</reference>
<protein>
    <submittedName>
        <fullName evidence="9">MFS transporter</fullName>
    </submittedName>
</protein>
<gene>
    <name evidence="9" type="ORF">JZ786_11010</name>
</gene>
<evidence type="ECO:0000256" key="6">
    <source>
        <dbReference type="ARBA" id="ARBA00023136"/>
    </source>
</evidence>
<feature type="transmembrane region" description="Helical" evidence="7">
    <location>
        <begin position="318"/>
        <end position="341"/>
    </location>
</feature>
<dbReference type="SUPFAM" id="SSF103473">
    <property type="entry name" value="MFS general substrate transporter"/>
    <property type="match status" value="1"/>
</dbReference>
<dbReference type="Proteomes" id="UP000663505">
    <property type="component" value="Chromosome"/>
</dbReference>
<evidence type="ECO:0000256" key="5">
    <source>
        <dbReference type="ARBA" id="ARBA00022989"/>
    </source>
</evidence>
<feature type="transmembrane region" description="Helical" evidence="7">
    <location>
        <begin position="170"/>
        <end position="189"/>
    </location>
</feature>
<keyword evidence="3" id="KW-1003">Cell membrane</keyword>
<organism evidence="9 10">
    <name type="scientific">Alicyclobacillus mengziensis</name>
    <dbReference type="NCBI Taxonomy" id="2931921"/>
    <lineage>
        <taxon>Bacteria</taxon>
        <taxon>Bacillati</taxon>
        <taxon>Bacillota</taxon>
        <taxon>Bacilli</taxon>
        <taxon>Bacillales</taxon>
        <taxon>Alicyclobacillaceae</taxon>
        <taxon>Alicyclobacillus</taxon>
    </lineage>
</organism>
<dbReference type="GO" id="GO:0005886">
    <property type="term" value="C:plasma membrane"/>
    <property type="evidence" value="ECO:0007669"/>
    <property type="project" value="UniProtKB-SubCell"/>
</dbReference>
<evidence type="ECO:0000256" key="1">
    <source>
        <dbReference type="ARBA" id="ARBA00004651"/>
    </source>
</evidence>
<dbReference type="RefSeq" id="WP_206658709.1">
    <property type="nucleotide sequence ID" value="NZ_CP071182.1"/>
</dbReference>
<keyword evidence="10" id="KW-1185">Reference proteome</keyword>
<keyword evidence="2" id="KW-0813">Transport</keyword>
<evidence type="ECO:0000313" key="10">
    <source>
        <dbReference type="Proteomes" id="UP000663505"/>
    </source>
</evidence>
<keyword evidence="6 7" id="KW-0472">Membrane</keyword>
<feature type="domain" description="Major facilitator superfamily (MFS) profile" evidence="8">
    <location>
        <begin position="12"/>
        <end position="406"/>
    </location>
</feature>
<feature type="transmembrane region" description="Helical" evidence="7">
    <location>
        <begin position="295"/>
        <end position="312"/>
    </location>
</feature>
<comment type="subcellular location">
    <subcellularLocation>
        <location evidence="1">Cell membrane</location>
        <topology evidence="1">Multi-pass membrane protein</topology>
    </subcellularLocation>
</comment>
<evidence type="ECO:0000313" key="9">
    <source>
        <dbReference type="EMBL" id="QSO49398.1"/>
    </source>
</evidence>
<feature type="transmembrane region" description="Helical" evidence="7">
    <location>
        <begin position="378"/>
        <end position="399"/>
    </location>
</feature>
<dbReference type="KEGG" id="afx:JZ786_11010"/>
<evidence type="ECO:0000256" key="3">
    <source>
        <dbReference type="ARBA" id="ARBA00022475"/>
    </source>
</evidence>
<dbReference type="InterPro" id="IPR020846">
    <property type="entry name" value="MFS_dom"/>
</dbReference>
<keyword evidence="5 7" id="KW-1133">Transmembrane helix</keyword>
<evidence type="ECO:0000256" key="7">
    <source>
        <dbReference type="SAM" id="Phobius"/>
    </source>
</evidence>
<feature type="transmembrane region" description="Helical" evidence="7">
    <location>
        <begin position="48"/>
        <end position="68"/>
    </location>
</feature>
<feature type="transmembrane region" description="Helical" evidence="7">
    <location>
        <begin position="136"/>
        <end position="164"/>
    </location>
</feature>
<evidence type="ECO:0000256" key="4">
    <source>
        <dbReference type="ARBA" id="ARBA00022692"/>
    </source>
</evidence>
<dbReference type="EMBL" id="CP071182">
    <property type="protein sequence ID" value="QSO49398.1"/>
    <property type="molecule type" value="Genomic_DNA"/>
</dbReference>
<feature type="transmembrane region" description="Helical" evidence="7">
    <location>
        <begin position="353"/>
        <end position="372"/>
    </location>
</feature>
<evidence type="ECO:0000259" key="8">
    <source>
        <dbReference type="PROSITE" id="PS50850"/>
    </source>
</evidence>
<dbReference type="Pfam" id="PF07690">
    <property type="entry name" value="MFS_1"/>
    <property type="match status" value="1"/>
</dbReference>
<dbReference type="GO" id="GO:0022857">
    <property type="term" value="F:transmembrane transporter activity"/>
    <property type="evidence" value="ECO:0007669"/>
    <property type="project" value="InterPro"/>
</dbReference>
<dbReference type="InterPro" id="IPR011701">
    <property type="entry name" value="MFS"/>
</dbReference>
<dbReference type="AlphaFoldDB" id="A0A9X7Z999"/>
<dbReference type="PANTHER" id="PTHR43414">
    <property type="entry name" value="MULTIDRUG RESISTANCE PROTEIN MDTG"/>
    <property type="match status" value="1"/>
</dbReference>